<comment type="catalytic activity">
    <reaction evidence="1">
        <text>ATP + protein L-histidine = ADP + protein N-phospho-L-histidine.</text>
        <dbReference type="EC" id="2.7.13.3"/>
    </reaction>
</comment>
<dbReference type="Gene3D" id="3.30.565.10">
    <property type="entry name" value="Histidine kinase-like ATPase, C-terminal domain"/>
    <property type="match status" value="1"/>
</dbReference>
<dbReference type="EC" id="2.7.13.3" evidence="2"/>
<dbReference type="Pfam" id="PF02518">
    <property type="entry name" value="HATPase_c"/>
    <property type="match status" value="1"/>
</dbReference>
<name>A0ABS7CUQ7_9BACT</name>
<sequence length="51" mass="5878">MFERDLYNQREDSTGLGLSIVKKIVTEKGGNVWLESQGRGSKFYLRGLLTW</sequence>
<comment type="caution">
    <text evidence="4">The sequence shown here is derived from an EMBL/GenBank/DDBJ whole genome shotgun (WGS) entry which is preliminary data.</text>
</comment>
<organism evidence="4 5">
    <name type="scientific">Pontibacter aydingkolensis</name>
    <dbReference type="NCBI Taxonomy" id="1911536"/>
    <lineage>
        <taxon>Bacteria</taxon>
        <taxon>Pseudomonadati</taxon>
        <taxon>Bacteroidota</taxon>
        <taxon>Cytophagia</taxon>
        <taxon>Cytophagales</taxon>
        <taxon>Hymenobacteraceae</taxon>
        <taxon>Pontibacter</taxon>
    </lineage>
</organism>
<dbReference type="RefSeq" id="WP_219877443.1">
    <property type="nucleotide sequence ID" value="NZ_JAHYXK010000007.1"/>
</dbReference>
<evidence type="ECO:0000259" key="3">
    <source>
        <dbReference type="Pfam" id="PF02518"/>
    </source>
</evidence>
<reference evidence="4 5" key="1">
    <citation type="journal article" date="2016" name="Int. J. Syst. Evol. Microbiol.">
        <title>Pontibacter aydingkolensis sp. nov., isolated from soil of a salt lake.</title>
        <authorList>
            <person name="Osman G."/>
            <person name="Zhang T."/>
            <person name="Lou K."/>
            <person name="Gao Y."/>
            <person name="Chang W."/>
            <person name="Lin Q."/>
            <person name="Yang H.M."/>
            <person name="Huo X.D."/>
            <person name="Wang N."/>
        </authorList>
    </citation>
    <scope>NUCLEOTIDE SEQUENCE [LARGE SCALE GENOMIC DNA]</scope>
    <source>
        <strain evidence="4 5">KACC 19255</strain>
    </source>
</reference>
<proteinExistence type="predicted"/>
<evidence type="ECO:0000256" key="1">
    <source>
        <dbReference type="ARBA" id="ARBA00000085"/>
    </source>
</evidence>
<protein>
    <recommendedName>
        <fullName evidence="2">histidine kinase</fullName>
        <ecNumber evidence="2">2.7.13.3</ecNumber>
    </recommendedName>
</protein>
<dbReference type="InterPro" id="IPR003594">
    <property type="entry name" value="HATPase_dom"/>
</dbReference>
<evidence type="ECO:0000256" key="2">
    <source>
        <dbReference type="ARBA" id="ARBA00012438"/>
    </source>
</evidence>
<gene>
    <name evidence="4" type="ORF">K0O23_10895</name>
</gene>
<keyword evidence="5" id="KW-1185">Reference proteome</keyword>
<dbReference type="EMBL" id="JAHYXK010000007">
    <property type="protein sequence ID" value="MBW7467575.1"/>
    <property type="molecule type" value="Genomic_DNA"/>
</dbReference>
<dbReference type="SUPFAM" id="SSF55874">
    <property type="entry name" value="ATPase domain of HSP90 chaperone/DNA topoisomerase II/histidine kinase"/>
    <property type="match status" value="1"/>
</dbReference>
<accession>A0ABS7CUQ7</accession>
<dbReference type="PRINTS" id="PR00344">
    <property type="entry name" value="BCTRLSENSOR"/>
</dbReference>
<dbReference type="InterPro" id="IPR036890">
    <property type="entry name" value="HATPase_C_sf"/>
</dbReference>
<dbReference type="InterPro" id="IPR004358">
    <property type="entry name" value="Sig_transdc_His_kin-like_C"/>
</dbReference>
<dbReference type="Proteomes" id="UP000813018">
    <property type="component" value="Unassembled WGS sequence"/>
</dbReference>
<feature type="domain" description="Histidine kinase/HSP90-like ATPase" evidence="3">
    <location>
        <begin position="2"/>
        <end position="45"/>
    </location>
</feature>
<evidence type="ECO:0000313" key="4">
    <source>
        <dbReference type="EMBL" id="MBW7467575.1"/>
    </source>
</evidence>
<evidence type="ECO:0000313" key="5">
    <source>
        <dbReference type="Proteomes" id="UP000813018"/>
    </source>
</evidence>